<name>A0A4R7F2Y3_9FLAO</name>
<dbReference type="PANTHER" id="PTHR30290:SF10">
    <property type="entry name" value="PERIPLASMIC OLIGOPEPTIDE-BINDING PROTEIN-RELATED"/>
    <property type="match status" value="1"/>
</dbReference>
<dbReference type="Gene3D" id="3.10.105.10">
    <property type="entry name" value="Dipeptide-binding Protein, Domain 3"/>
    <property type="match status" value="1"/>
</dbReference>
<evidence type="ECO:0000256" key="2">
    <source>
        <dbReference type="ARBA" id="ARBA00005695"/>
    </source>
</evidence>
<dbReference type="AlphaFoldDB" id="A0A4R7F2Y3"/>
<dbReference type="Pfam" id="PF00496">
    <property type="entry name" value="SBP_bac_5"/>
    <property type="match status" value="1"/>
</dbReference>
<dbReference type="PANTHER" id="PTHR30290">
    <property type="entry name" value="PERIPLASMIC BINDING COMPONENT OF ABC TRANSPORTER"/>
    <property type="match status" value="1"/>
</dbReference>
<dbReference type="OrthoDB" id="9772924at2"/>
<accession>A0A4R7F2Y3</accession>
<dbReference type="GO" id="GO:0015833">
    <property type="term" value="P:peptide transport"/>
    <property type="evidence" value="ECO:0007669"/>
    <property type="project" value="TreeGrafter"/>
</dbReference>
<dbReference type="CDD" id="cd00995">
    <property type="entry name" value="PBP2_NikA_DppA_OppA_like"/>
    <property type="match status" value="1"/>
</dbReference>
<keyword evidence="7" id="KW-1185">Reference proteome</keyword>
<dbReference type="SUPFAM" id="SSF53850">
    <property type="entry name" value="Periplasmic binding protein-like II"/>
    <property type="match status" value="1"/>
</dbReference>
<dbReference type="Gene3D" id="3.90.76.10">
    <property type="entry name" value="Dipeptide-binding Protein, Domain 1"/>
    <property type="match status" value="1"/>
</dbReference>
<dbReference type="PROSITE" id="PS51257">
    <property type="entry name" value="PROKAR_LIPOPROTEIN"/>
    <property type="match status" value="1"/>
</dbReference>
<sequence length="533" mass="61072">MKSIRVYISIFCIVLTIGGCQNKAIKNDEVQIFRYNESANIQTLDPAFARNMAIIWPCNQLFNGLVQLDDSLHIKPDIAKKWRVSEDGKEYNFTLRNDVYFHKHINFGKDSTRTVVAGDFEYSFNRLLSPQVASPGAWILQKVESFKALNDSVFQIRLKEPFPAFLGLLSMRYASVLPSEIVEDPLHVFRSHPIGTGPFYFKFWEENIKLVLRKNLLYFEKDEEGVQLPYLESVAITFLPDKQSAFLQFIQGNIDFISGLDPSYKDDIITETGELKEKYLSKIKMITGSYLNTEYLGINFEGDSPLGDKLVRRALDIGFDRQKMLRYLRNGMGDGSVGGMIPKGLNGNFDGFKQYDKVEAQKLVQQYKEKTNTKQVNVTLSINDSYADIAEYLQREWQKIGIDVTVDISPPSALRQGIASGKAAFFRGSWIADYPDAENYLSLFFSKNIPPQGPNYTRFSNAEFDKLYQLSYSENDFAKRTELYTQMDSIIADELPIIVLFYDKAIRFYQKDITGLGINPMNNLFIKKVKKTK</sequence>
<organism evidence="6 7">
    <name type="scientific">Myroides indicus</name>
    <dbReference type="NCBI Taxonomy" id="1323422"/>
    <lineage>
        <taxon>Bacteria</taxon>
        <taxon>Pseudomonadati</taxon>
        <taxon>Bacteroidota</taxon>
        <taxon>Flavobacteriia</taxon>
        <taxon>Flavobacteriales</taxon>
        <taxon>Flavobacteriaceae</taxon>
        <taxon>Myroides</taxon>
    </lineage>
</organism>
<reference evidence="6 7" key="1">
    <citation type="submission" date="2019-03" db="EMBL/GenBank/DDBJ databases">
        <title>Genomic Encyclopedia of Archaeal and Bacterial Type Strains, Phase II (KMG-II): from individual species to whole genera.</title>
        <authorList>
            <person name="Goeker M."/>
        </authorList>
    </citation>
    <scope>NUCLEOTIDE SEQUENCE [LARGE SCALE GENOMIC DNA]</scope>
    <source>
        <strain evidence="6 7">DSM 28213</strain>
    </source>
</reference>
<proteinExistence type="inferred from homology"/>
<dbReference type="Proteomes" id="UP000295215">
    <property type="component" value="Unassembled WGS sequence"/>
</dbReference>
<keyword evidence="4" id="KW-0732">Signal</keyword>
<dbReference type="RefSeq" id="WP_133711753.1">
    <property type="nucleotide sequence ID" value="NZ_SOAG01000004.1"/>
</dbReference>
<dbReference type="InterPro" id="IPR039424">
    <property type="entry name" value="SBP_5"/>
</dbReference>
<dbReference type="EMBL" id="SOAG01000004">
    <property type="protein sequence ID" value="TDS64296.1"/>
    <property type="molecule type" value="Genomic_DNA"/>
</dbReference>
<keyword evidence="3" id="KW-0813">Transport</keyword>
<dbReference type="InterPro" id="IPR000914">
    <property type="entry name" value="SBP_5_dom"/>
</dbReference>
<protein>
    <submittedName>
        <fullName evidence="6">Peptide/nickel transport system substrate-binding protein</fullName>
    </submittedName>
</protein>
<dbReference type="GO" id="GO:0043190">
    <property type="term" value="C:ATP-binding cassette (ABC) transporter complex"/>
    <property type="evidence" value="ECO:0007669"/>
    <property type="project" value="InterPro"/>
</dbReference>
<gene>
    <name evidence="6" type="ORF">C8P70_10412</name>
</gene>
<comment type="subcellular location">
    <subcellularLocation>
        <location evidence="1">Cell envelope</location>
    </subcellularLocation>
</comment>
<evidence type="ECO:0000256" key="3">
    <source>
        <dbReference type="ARBA" id="ARBA00022448"/>
    </source>
</evidence>
<feature type="domain" description="Solute-binding protein family 5" evidence="5">
    <location>
        <begin position="74"/>
        <end position="448"/>
    </location>
</feature>
<comment type="caution">
    <text evidence="6">The sequence shown here is derived from an EMBL/GenBank/DDBJ whole genome shotgun (WGS) entry which is preliminary data.</text>
</comment>
<comment type="similarity">
    <text evidence="2">Belongs to the bacterial solute-binding protein 5 family.</text>
</comment>
<evidence type="ECO:0000313" key="6">
    <source>
        <dbReference type="EMBL" id="TDS64296.1"/>
    </source>
</evidence>
<dbReference type="GO" id="GO:0030288">
    <property type="term" value="C:outer membrane-bounded periplasmic space"/>
    <property type="evidence" value="ECO:0007669"/>
    <property type="project" value="UniProtKB-ARBA"/>
</dbReference>
<evidence type="ECO:0000256" key="4">
    <source>
        <dbReference type="ARBA" id="ARBA00022729"/>
    </source>
</evidence>
<dbReference type="Gene3D" id="3.40.190.10">
    <property type="entry name" value="Periplasmic binding protein-like II"/>
    <property type="match status" value="1"/>
</dbReference>
<evidence type="ECO:0000313" key="7">
    <source>
        <dbReference type="Proteomes" id="UP000295215"/>
    </source>
</evidence>
<evidence type="ECO:0000256" key="1">
    <source>
        <dbReference type="ARBA" id="ARBA00004196"/>
    </source>
</evidence>
<dbReference type="PIRSF" id="PIRSF002741">
    <property type="entry name" value="MppA"/>
    <property type="match status" value="1"/>
</dbReference>
<dbReference type="InterPro" id="IPR030678">
    <property type="entry name" value="Peptide/Ni-bd"/>
</dbReference>
<evidence type="ECO:0000259" key="5">
    <source>
        <dbReference type="Pfam" id="PF00496"/>
    </source>
</evidence>
<dbReference type="GO" id="GO:1904680">
    <property type="term" value="F:peptide transmembrane transporter activity"/>
    <property type="evidence" value="ECO:0007669"/>
    <property type="project" value="TreeGrafter"/>
</dbReference>